<feature type="transmembrane region" description="Helical" evidence="1">
    <location>
        <begin position="328"/>
        <end position="345"/>
    </location>
</feature>
<feature type="transmembrane region" description="Helical" evidence="1">
    <location>
        <begin position="75"/>
        <end position="99"/>
    </location>
</feature>
<reference evidence="3" key="1">
    <citation type="submission" date="2016-10" db="EMBL/GenBank/DDBJ databases">
        <authorList>
            <person name="Varghese N."/>
            <person name="Submissions S."/>
        </authorList>
    </citation>
    <scope>NUCLEOTIDE SEQUENCE [LARGE SCALE GENOMIC DNA]</scope>
    <source>
        <strain evidence="3">P18</strain>
    </source>
</reference>
<keyword evidence="1" id="KW-1133">Transmembrane helix</keyword>
<organism evidence="2 3">
    <name type="scientific">Butyrivibrio proteoclasticus</name>
    <dbReference type="NCBI Taxonomy" id="43305"/>
    <lineage>
        <taxon>Bacteria</taxon>
        <taxon>Bacillati</taxon>
        <taxon>Bacillota</taxon>
        <taxon>Clostridia</taxon>
        <taxon>Lachnospirales</taxon>
        <taxon>Lachnospiraceae</taxon>
        <taxon>Butyrivibrio</taxon>
    </lineage>
</organism>
<sequence>MEIIIDKLKENRKVILYSFFLTLLFFGINYKIEYATDTYYNFIQMGAWKACLENGRPFLALCFYVLEAMPISVGMIYHIMQVLGIIFLTAGTTVLAIVYERHLEKEIESTILAFLTISNPLIIEYFLFEEKGIFMMAIFLNVLAAYITINSWERKSESISIKITISEMLLTLTCMLVAVLSYQTSVQVFVVICLPFILIYSQDITDFIKKNVYVALMYGLSMGVAFFVAKYILHTERASMSFELAEGIKRGIEIVKEVTFQKFYNLPEGIFAIWCMMLIVISAIAIIRTRASKLISLISICYICVGCIFASFFVFVLNGSALPSPRTAYTYGMIFGVVFFYSMYLQKECGKNYIPIIFSIIILAYEYLNFSSVFVDRYQCNAVDRYYAQIIREQIKEYEDETGNIVDTICFYTDADRKWWDEGYGDTELMTRAQSTGWSALNSINLYLERDYKEGQQDEELAEYFAEHNWGMYSEEQVIFKENELHLCIY</sequence>
<feature type="transmembrane region" description="Helical" evidence="1">
    <location>
        <begin position="134"/>
        <end position="152"/>
    </location>
</feature>
<dbReference type="RefSeq" id="WP_074882788.1">
    <property type="nucleotide sequence ID" value="NZ_FOXO01000001.1"/>
</dbReference>
<keyword evidence="1" id="KW-0472">Membrane</keyword>
<gene>
    <name evidence="2" type="ORF">SAMN04487928_10180</name>
</gene>
<keyword evidence="2" id="KW-0808">Transferase</keyword>
<evidence type="ECO:0000313" key="3">
    <source>
        <dbReference type="Proteomes" id="UP000182624"/>
    </source>
</evidence>
<feature type="transmembrane region" description="Helical" evidence="1">
    <location>
        <begin position="352"/>
        <end position="370"/>
    </location>
</feature>
<keyword evidence="1" id="KW-0812">Transmembrane</keyword>
<feature type="transmembrane region" description="Helical" evidence="1">
    <location>
        <begin position="159"/>
        <end position="178"/>
    </location>
</feature>
<dbReference type="InterPro" id="IPR025686">
    <property type="entry name" value="Glucos_trans_II"/>
</dbReference>
<dbReference type="OrthoDB" id="1995677at2"/>
<feature type="transmembrane region" description="Helical" evidence="1">
    <location>
        <begin position="184"/>
        <end position="200"/>
    </location>
</feature>
<dbReference type="Proteomes" id="UP000182624">
    <property type="component" value="Unassembled WGS sequence"/>
</dbReference>
<feature type="transmembrane region" description="Helical" evidence="1">
    <location>
        <begin position="111"/>
        <end position="128"/>
    </location>
</feature>
<protein>
    <submittedName>
        <fullName evidence="2">Glucosyl transferase GtrII</fullName>
    </submittedName>
</protein>
<feature type="transmembrane region" description="Helical" evidence="1">
    <location>
        <begin position="294"/>
        <end position="316"/>
    </location>
</feature>
<keyword evidence="3" id="KW-1185">Reference proteome</keyword>
<name>A0A1I5PP34_9FIRM</name>
<dbReference type="Pfam" id="PF14264">
    <property type="entry name" value="Glucos_trans_II"/>
    <property type="match status" value="1"/>
</dbReference>
<feature type="transmembrane region" description="Helical" evidence="1">
    <location>
        <begin position="269"/>
        <end position="287"/>
    </location>
</feature>
<proteinExistence type="predicted"/>
<feature type="transmembrane region" description="Helical" evidence="1">
    <location>
        <begin position="14"/>
        <end position="32"/>
    </location>
</feature>
<accession>A0A1I5PP34</accession>
<evidence type="ECO:0000313" key="2">
    <source>
        <dbReference type="EMBL" id="SFP35647.1"/>
    </source>
</evidence>
<dbReference type="AlphaFoldDB" id="A0A1I5PP34"/>
<feature type="transmembrane region" description="Helical" evidence="1">
    <location>
        <begin position="212"/>
        <end position="233"/>
    </location>
</feature>
<dbReference type="EMBL" id="FOXO01000001">
    <property type="protein sequence ID" value="SFP35647.1"/>
    <property type="molecule type" value="Genomic_DNA"/>
</dbReference>
<dbReference type="GO" id="GO:0016740">
    <property type="term" value="F:transferase activity"/>
    <property type="evidence" value="ECO:0007669"/>
    <property type="project" value="UniProtKB-KW"/>
</dbReference>
<evidence type="ECO:0000256" key="1">
    <source>
        <dbReference type="SAM" id="Phobius"/>
    </source>
</evidence>